<dbReference type="InterPro" id="IPR051802">
    <property type="entry name" value="YfhM-like"/>
</dbReference>
<sequence>MKRIIYILVFILGLSSMVNAQNYKALWKQLEIAAQKDLPKTQIEVLNKIIRKAQKEKSYGNLLSAELMSSGLKTSITPDSMENELQRLKHKATVAEQSDKVLAAIYNCALGKIFLETCAANVKDKEKVAKDYFTKAMANPELLAKEKINDYVPLIERGKDDDLFGYDLLHVIGFEAKAYDVLEQYYLAHNNRTAACLTAYAKAEDDGAYKMSKLDALIEKYGDMPACCEIAWLKYDQLGEEVSNKQKFEYVQNALKRWGTWRRANLFKEEETNLQVSGISAYDMLERIYAQKEGQVLRLSLRNIQNLKVKLIKTTLKGDFDDSNIKVSDIKKLSNKLVKGSEIVINRSYPASRAPYEEFEDSVELPKLSSGVYILSINSPTVQTNTDDQFLLYVSNLFVMGERLGKNKVRYVVLDALSGQPVANAKIKVSFYGKGKSNVSELVANRQGEVVCSITHDNQPKEIYVYTDADKGYPAKYLSPYFYYYDSDKQGLAAKLFTDRALYRPGQTVHVATVIYKDSLSGIKRTAMANYKGELQLFDANHQEVAKKEIITDEFGTASTDFTLPSSGLTGNFSIRLIGYVGEQTYFRVEEYKRPSFEVKFDDYKEKYKVGETIKVKGHAKTYSGIPVQGAKVSYTVARAAMQWWYYWNDNSTTEKVFEGEATTDDKGNFEAYVPFILSDDEMEALKAGEKIDDYYYNFKLNATVTDQAGESHEGYTSLPFSSKATILTCDIPAKTLDTNNLTFRLNYLNAGGKEIVDTARYIIIRKNDKVKELSYKGKYTEVKANEMIEISNLSSGSYRLHAICGEDTVNADFVVFSLKDKRPVIKTHDWFYISNSQFPSDGKPIYVQVGSTDANQHVVYTFMAGEKIIEQGAFDQSNANTTRAFTYKSEYGNGLTVSYAWVKEGELYTHTEFISRPLPDTRLSMKWKTFRNKLIPGQQEEWTMSITDANGKPVKAQLMATLYDKSLDQIYNHSWGKFPSIDLSKPNFNWIGSTYGTLFFNANGVYPNNKIGELNFSFFNEDYFTAFTQPYGIVYTMATRVGGVKPESKAAVKFTAPVVKEDNEQKAFSIVGQNNALEEVVTITKGYGGAKKKAPIALRENLNETAFFYPQLLTDAEGNVSIKFTLPESLTTWRFMGLAHDKQMNNWLMTDEVEAKKTLMVQPNLPRFIRLGDEASVSTRIINTSSQPLNTKVKLELVDPATEKVLLTQKKHVTVEANGTSSAMFSINEEVIKNFSKSNLSDFSLLVARISAIGGNFSDGEQQYLPILPNQEYVVNTYPITMDGISTEQVDLEKLLPSMGINNAKLTIEYTNNPSWLMIQALPYMAKARENDAISLMTAYYANALGTHIIGQSPKIKRIIEQWKREIGTETSLQSNLAKNQDLKAMVLNETPWVLDANSEGERKLQLINFFDENTLLGNQMGYINQLKKLQQEDGSFAWFSGMEGSLYMTVYIAKTLVRLQTLLGQGAFDNDQTSQLLKHAFTFLDTRIAREVIEMKKYEKKNKTTLFPSDDLCDYLYTNALAKRPTTADITYLINRLAKKPTDLTIYGKANTAVILAQYGKTDLAKEYLKSLKEYTVATKEMGRYFDSRNAYYSWRNYKIPTEVAAIEALKALSPSDNYIKEMQKWLLQEKRTQMWNTPINTTNAIWAFMNNGKWDMEEKTPAVFKLNGNVLEQPKATAGLGYVKVTTLITKQPKSLSIEKQSEGTSFGGVYAQFFQKATDIKEATSGISVVREVLDQNGNPISGKILKVGDKVKVRLTITASRDFDFVQVIDKRAACLEPTNQLSGYHWGYYIAPKDNSTNYYFDMLAKGKHIVDAEYFIDREGNYQTGTCTAQSAYAPEFSGRASAIEFKINK</sequence>
<evidence type="ECO:0000313" key="4">
    <source>
        <dbReference type="EMBL" id="KGF45042.1"/>
    </source>
</evidence>
<dbReference type="PANTHER" id="PTHR40094">
    <property type="entry name" value="ALPHA-2-MACROGLOBULIN HOMOLOG"/>
    <property type="match status" value="1"/>
</dbReference>
<dbReference type="SUPFAM" id="SSF48239">
    <property type="entry name" value="Terpenoid cyclases/Protein prenyltransferases"/>
    <property type="match status" value="1"/>
</dbReference>
<dbReference type="InterPro" id="IPR001599">
    <property type="entry name" value="Macroglobln_a2"/>
</dbReference>
<dbReference type="Proteomes" id="UP000029525">
    <property type="component" value="Unassembled WGS sequence"/>
</dbReference>
<dbReference type="InterPro" id="IPR002890">
    <property type="entry name" value="MG2"/>
</dbReference>
<dbReference type="PANTHER" id="PTHR40094:SF1">
    <property type="entry name" value="UBIQUITIN DOMAIN-CONTAINING PROTEIN"/>
    <property type="match status" value="1"/>
</dbReference>
<feature type="domain" description="Alpha-2-macroglobulin" evidence="3">
    <location>
        <begin position="1106"/>
        <end position="1196"/>
    </location>
</feature>
<evidence type="ECO:0000256" key="2">
    <source>
        <dbReference type="SAM" id="SignalP"/>
    </source>
</evidence>
<dbReference type="Pfam" id="PF01835">
    <property type="entry name" value="MG2"/>
    <property type="match status" value="1"/>
</dbReference>
<dbReference type="InterPro" id="IPR008930">
    <property type="entry name" value="Terpenoid_cyclase/PrenylTrfase"/>
</dbReference>
<dbReference type="OrthoDB" id="9767116at2"/>
<dbReference type="GO" id="GO:0004866">
    <property type="term" value="F:endopeptidase inhibitor activity"/>
    <property type="evidence" value="ECO:0007669"/>
    <property type="project" value="InterPro"/>
</dbReference>
<dbReference type="RefSeq" id="WP_036866602.1">
    <property type="nucleotide sequence ID" value="NZ_JRNQ01000021.1"/>
</dbReference>
<name>A0A096BQU1_9BACT</name>
<dbReference type="Pfam" id="PF17973">
    <property type="entry name" value="bMG10"/>
    <property type="match status" value="1"/>
</dbReference>
<accession>A0A096BQU1</accession>
<dbReference type="Gene3D" id="1.50.10.20">
    <property type="match status" value="1"/>
</dbReference>
<feature type="signal peptide" evidence="2">
    <location>
        <begin position="1"/>
        <end position="20"/>
    </location>
</feature>
<gene>
    <name evidence="4" type="ORF">HMPREF0647_04430</name>
</gene>
<reference evidence="4 5" key="1">
    <citation type="submission" date="2014-07" db="EMBL/GenBank/DDBJ databases">
        <authorList>
            <person name="McCorrison J."/>
            <person name="Sanka R."/>
            <person name="Torralba M."/>
            <person name="Gillis M."/>
            <person name="Haft D.H."/>
            <person name="Methe B."/>
            <person name="Sutton G."/>
            <person name="Nelson K.E."/>
        </authorList>
    </citation>
    <scope>NUCLEOTIDE SEQUENCE [LARGE SCALE GENOMIC DNA]</scope>
    <source>
        <strain evidence="4 5">DNF00320</strain>
    </source>
</reference>
<organism evidence="4 5">
    <name type="scientific">Prevotella bivia DNF00320</name>
    <dbReference type="NCBI Taxonomy" id="1401068"/>
    <lineage>
        <taxon>Bacteria</taxon>
        <taxon>Pseudomonadati</taxon>
        <taxon>Bacteroidota</taxon>
        <taxon>Bacteroidia</taxon>
        <taxon>Bacteroidales</taxon>
        <taxon>Prevotellaceae</taxon>
        <taxon>Prevotella</taxon>
    </lineage>
</organism>
<comment type="caution">
    <text evidence="4">The sequence shown here is derived from an EMBL/GenBank/DDBJ whole genome shotgun (WGS) entry which is preliminary data.</text>
</comment>
<evidence type="ECO:0000313" key="5">
    <source>
        <dbReference type="Proteomes" id="UP000029525"/>
    </source>
</evidence>
<dbReference type="Pfam" id="PF00207">
    <property type="entry name" value="A2M"/>
    <property type="match status" value="1"/>
</dbReference>
<comment type="similarity">
    <text evidence="1">Belongs to the protease inhibitor I39 (alpha-2-macroglobulin) family. Bacterial alpha-2-macroglobulin subfamily.</text>
</comment>
<feature type="chain" id="PRO_5001925033" evidence="2">
    <location>
        <begin position="21"/>
        <end position="1857"/>
    </location>
</feature>
<protein>
    <submittedName>
        <fullName evidence="4">Alpha-2-macroglobulin</fullName>
    </submittedName>
</protein>
<dbReference type="EMBL" id="JRNQ01000021">
    <property type="protein sequence ID" value="KGF45042.1"/>
    <property type="molecule type" value="Genomic_DNA"/>
</dbReference>
<proteinExistence type="inferred from homology"/>
<dbReference type="SMART" id="SM01360">
    <property type="entry name" value="A2M"/>
    <property type="match status" value="1"/>
</dbReference>
<keyword evidence="2" id="KW-0732">Signal</keyword>
<evidence type="ECO:0000256" key="1">
    <source>
        <dbReference type="ARBA" id="ARBA00010556"/>
    </source>
</evidence>
<evidence type="ECO:0000259" key="3">
    <source>
        <dbReference type="SMART" id="SM01360"/>
    </source>
</evidence>
<dbReference type="Gene3D" id="2.60.40.1930">
    <property type="match status" value="1"/>
</dbReference>
<dbReference type="InterPro" id="IPR041246">
    <property type="entry name" value="Bact_MG10"/>
</dbReference>